<keyword evidence="2" id="KW-0812">Transmembrane</keyword>
<gene>
    <name evidence="3" type="ORF">DL764_002594</name>
</gene>
<protein>
    <submittedName>
        <fullName evidence="3">Uncharacterized protein</fullName>
    </submittedName>
</protein>
<reference evidence="3 4" key="1">
    <citation type="submission" date="2018-06" db="EMBL/GenBank/DDBJ databases">
        <title>Complete Genomes of Monosporascus.</title>
        <authorList>
            <person name="Robinson A.J."/>
            <person name="Natvig D.O."/>
        </authorList>
    </citation>
    <scope>NUCLEOTIDE SEQUENCE [LARGE SCALE GENOMIC DNA]</scope>
    <source>
        <strain evidence="3 4">CBS 110550</strain>
    </source>
</reference>
<comment type="caution">
    <text evidence="3">The sequence shown here is derived from an EMBL/GenBank/DDBJ whole genome shotgun (WGS) entry which is preliminary data.</text>
</comment>
<evidence type="ECO:0000256" key="2">
    <source>
        <dbReference type="SAM" id="Phobius"/>
    </source>
</evidence>
<keyword evidence="4" id="KW-1185">Reference proteome</keyword>
<evidence type="ECO:0000313" key="4">
    <source>
        <dbReference type="Proteomes" id="UP000293360"/>
    </source>
</evidence>
<evidence type="ECO:0000313" key="3">
    <source>
        <dbReference type="EMBL" id="RYP07279.1"/>
    </source>
</evidence>
<dbReference type="Proteomes" id="UP000293360">
    <property type="component" value="Unassembled WGS sequence"/>
</dbReference>
<accession>A0A4V1XBS6</accession>
<dbReference type="EMBL" id="QJNU01000101">
    <property type="protein sequence ID" value="RYP07279.1"/>
    <property type="molecule type" value="Genomic_DNA"/>
</dbReference>
<keyword evidence="2" id="KW-0472">Membrane</keyword>
<feature type="region of interest" description="Disordered" evidence="1">
    <location>
        <begin position="163"/>
        <end position="182"/>
    </location>
</feature>
<proteinExistence type="predicted"/>
<sequence length="274" mass="30014">MPLFRSRSISAIRLYKIILSSLTLILFALNYQSYRNGEDIRDCLAGDRMVFVRDSTIRQIFRAAAEKLRDVNTDDGIGDAVDLGAHGDIWVEVAEDHEIPEHSDKPAGLLVMGTPGLSAAHHGGDDYLELFKSGIEHISGGLLTSLDDSDDYDVGGDDDAAAAARRRPSLLAQSEDDGGSRGSDWKKLLLPIVLVRALSPRRRLRRRGRGPEGPGRTAAPGALGRELGVLLTKAEKTIIESFGKIKRAVHQLRDQFPLRMHRLYCGMSGGTTLF</sequence>
<name>A0A4V1XBS6_9PEZI</name>
<organism evidence="3 4">
    <name type="scientific">Monosporascus ibericus</name>
    <dbReference type="NCBI Taxonomy" id="155417"/>
    <lineage>
        <taxon>Eukaryota</taxon>
        <taxon>Fungi</taxon>
        <taxon>Dikarya</taxon>
        <taxon>Ascomycota</taxon>
        <taxon>Pezizomycotina</taxon>
        <taxon>Sordariomycetes</taxon>
        <taxon>Xylariomycetidae</taxon>
        <taxon>Xylariales</taxon>
        <taxon>Xylariales incertae sedis</taxon>
        <taxon>Monosporascus</taxon>
    </lineage>
</organism>
<evidence type="ECO:0000256" key="1">
    <source>
        <dbReference type="SAM" id="MobiDB-lite"/>
    </source>
</evidence>
<feature type="transmembrane region" description="Helical" evidence="2">
    <location>
        <begin position="12"/>
        <end position="31"/>
    </location>
</feature>
<keyword evidence="2" id="KW-1133">Transmembrane helix</keyword>
<dbReference type="AlphaFoldDB" id="A0A4V1XBS6"/>
<dbReference type="OrthoDB" id="1932925at2759"/>